<dbReference type="InterPro" id="IPR045584">
    <property type="entry name" value="Pilin-like"/>
</dbReference>
<evidence type="ECO:0000256" key="2">
    <source>
        <dbReference type="ARBA" id="ARBA00021549"/>
    </source>
</evidence>
<evidence type="ECO:0000256" key="9">
    <source>
        <dbReference type="ARBA" id="ARBA00025772"/>
    </source>
</evidence>
<dbReference type="STRING" id="946483.Cenrod_2276"/>
<dbReference type="PATRIC" id="fig|946483.4.peg.2293"/>
<keyword evidence="5" id="KW-0997">Cell inner membrane</keyword>
<dbReference type="eggNOG" id="COG4968">
    <property type="taxonomic scope" value="Bacteria"/>
</dbReference>
<dbReference type="NCBIfam" id="TIGR02532">
    <property type="entry name" value="IV_pilin_GFxxxE"/>
    <property type="match status" value="1"/>
</dbReference>
<dbReference type="InterPro" id="IPR012902">
    <property type="entry name" value="N_methyl_site"/>
</dbReference>
<keyword evidence="3" id="KW-1003">Cell membrane</keyword>
<dbReference type="AlphaFoldDB" id="U5NDR0"/>
<dbReference type="Pfam" id="PF12019">
    <property type="entry name" value="GspH"/>
    <property type="match status" value="1"/>
</dbReference>
<dbReference type="Gene3D" id="3.30.700.10">
    <property type="entry name" value="Glycoprotein, Type 4 Pilin"/>
    <property type="match status" value="1"/>
</dbReference>
<dbReference type="EMBL" id="CP004885">
    <property type="protein sequence ID" value="AGX88338.1"/>
    <property type="molecule type" value="Genomic_DNA"/>
</dbReference>
<evidence type="ECO:0000259" key="12">
    <source>
        <dbReference type="Pfam" id="PF12019"/>
    </source>
</evidence>
<evidence type="ECO:0000256" key="5">
    <source>
        <dbReference type="ARBA" id="ARBA00022519"/>
    </source>
</evidence>
<dbReference type="KEGG" id="cbx:Cenrod_2276"/>
<accession>U5NDR0</accession>
<evidence type="ECO:0000256" key="10">
    <source>
        <dbReference type="ARBA" id="ARBA00030775"/>
    </source>
</evidence>
<dbReference type="Proteomes" id="UP000017184">
    <property type="component" value="Chromosome"/>
</dbReference>
<keyword evidence="6 11" id="KW-0812">Transmembrane</keyword>
<evidence type="ECO:0000256" key="11">
    <source>
        <dbReference type="SAM" id="Phobius"/>
    </source>
</evidence>
<evidence type="ECO:0000256" key="4">
    <source>
        <dbReference type="ARBA" id="ARBA00022481"/>
    </source>
</evidence>
<comment type="similarity">
    <text evidence="9">Belongs to the GSP H family.</text>
</comment>
<evidence type="ECO:0000256" key="7">
    <source>
        <dbReference type="ARBA" id="ARBA00022989"/>
    </source>
</evidence>
<feature type="transmembrane region" description="Helical" evidence="11">
    <location>
        <begin position="23"/>
        <end position="52"/>
    </location>
</feature>
<proteinExistence type="inferred from homology"/>
<dbReference type="GO" id="GO:0015628">
    <property type="term" value="P:protein secretion by the type II secretion system"/>
    <property type="evidence" value="ECO:0007669"/>
    <property type="project" value="InterPro"/>
</dbReference>
<evidence type="ECO:0000256" key="8">
    <source>
        <dbReference type="ARBA" id="ARBA00023136"/>
    </source>
</evidence>
<dbReference type="InterPro" id="IPR022346">
    <property type="entry name" value="T2SS_GspH"/>
</dbReference>
<organism evidence="13 14">
    <name type="scientific">Candidatus Symbiobacter mobilis CR</name>
    <dbReference type="NCBI Taxonomy" id="946483"/>
    <lineage>
        <taxon>Bacteria</taxon>
        <taxon>Pseudomonadati</taxon>
        <taxon>Pseudomonadota</taxon>
        <taxon>Betaproteobacteria</taxon>
        <taxon>Burkholderiales</taxon>
        <taxon>Comamonadaceae</taxon>
    </lineage>
</organism>
<evidence type="ECO:0000313" key="14">
    <source>
        <dbReference type="Proteomes" id="UP000017184"/>
    </source>
</evidence>
<dbReference type="SUPFAM" id="SSF54523">
    <property type="entry name" value="Pili subunits"/>
    <property type="match status" value="1"/>
</dbReference>
<keyword evidence="14" id="KW-1185">Reference proteome</keyword>
<evidence type="ECO:0000256" key="6">
    <source>
        <dbReference type="ARBA" id="ARBA00022692"/>
    </source>
</evidence>
<name>U5NDR0_9BURK</name>
<gene>
    <name evidence="13" type="primary">gspH</name>
    <name evidence="13" type="ORF">Cenrod_2276</name>
</gene>
<feature type="domain" description="General secretion pathway GspH" evidence="12">
    <location>
        <begin position="64"/>
        <end position="178"/>
    </location>
</feature>
<protein>
    <recommendedName>
        <fullName evidence="2">Type II secretion system protein H</fullName>
    </recommendedName>
    <alternativeName>
        <fullName evidence="10">General secretion pathway protein H</fullName>
    </alternativeName>
</protein>
<evidence type="ECO:0000256" key="3">
    <source>
        <dbReference type="ARBA" id="ARBA00022475"/>
    </source>
</evidence>
<dbReference type="Pfam" id="PF07963">
    <property type="entry name" value="N_methyl"/>
    <property type="match status" value="1"/>
</dbReference>
<keyword evidence="8 11" id="KW-0472">Membrane</keyword>
<dbReference type="GO" id="GO:0015627">
    <property type="term" value="C:type II protein secretion system complex"/>
    <property type="evidence" value="ECO:0007669"/>
    <property type="project" value="InterPro"/>
</dbReference>
<keyword evidence="7 11" id="KW-1133">Transmembrane helix</keyword>
<dbReference type="HOGENOM" id="CLU_113215_3_0_4"/>
<keyword evidence="4" id="KW-0488">Methylation</keyword>
<comment type="subcellular location">
    <subcellularLocation>
        <location evidence="1">Cell inner membrane</location>
        <topology evidence="1">Single-pass membrane protein</topology>
    </subcellularLocation>
</comment>
<sequence>MPGPKMCAYRTQPRRSGLQPLPLLAFAGFTLIELLVVIAIMAIAVASVGFLVRDGTADRIEREAVRLAALLESARARSQLSGVAARWQPSAQGFHWEGLPPAERADQELPRHWLHPDTAARIAAPTSALNNAITSPSTAPHTPLPAVILGPEPILPPQRITLYSRSEPAVQIDVDSDGLRPFDVR</sequence>
<reference evidence="13 14" key="1">
    <citation type="journal article" date="2013" name="Genome Biol.">
        <title>Genomic analysis reveals key aspects of prokaryotic symbiosis in the phototrophic consortium "Chlorochromatium aggregatum".</title>
        <authorList>
            <person name="Liu Z."/>
            <person name="Muller J."/>
            <person name="Li T."/>
            <person name="Alvey R.M."/>
            <person name="Vogl K."/>
            <person name="Frigaard N.U."/>
            <person name="Rockwell N.C."/>
            <person name="Boyd E.S."/>
            <person name="Tomsho L.P."/>
            <person name="Schuster S.C."/>
            <person name="Henke P."/>
            <person name="Rohde M."/>
            <person name="Overmann J."/>
            <person name="Bryant D.A."/>
        </authorList>
    </citation>
    <scope>NUCLEOTIDE SEQUENCE [LARGE SCALE GENOMIC DNA]</scope>
    <source>
        <strain evidence="13">CR</strain>
    </source>
</reference>
<evidence type="ECO:0000256" key="1">
    <source>
        <dbReference type="ARBA" id="ARBA00004377"/>
    </source>
</evidence>
<evidence type="ECO:0000313" key="13">
    <source>
        <dbReference type="EMBL" id="AGX88338.1"/>
    </source>
</evidence>
<dbReference type="PROSITE" id="PS00409">
    <property type="entry name" value="PROKAR_NTER_METHYL"/>
    <property type="match status" value="1"/>
</dbReference>
<dbReference type="GO" id="GO:0005886">
    <property type="term" value="C:plasma membrane"/>
    <property type="evidence" value="ECO:0007669"/>
    <property type="project" value="UniProtKB-SubCell"/>
</dbReference>